<name>A0A7C8ZS42_OPUST</name>
<evidence type="ECO:0000313" key="1">
    <source>
        <dbReference type="EMBL" id="MBA4648873.1"/>
    </source>
</evidence>
<sequence>MAAPSVARIDRTSSIENEPRTLNIHQIQFAREAAAAALYVIKTRSIEEAFQIFTQGMEPVRRVAEFELGEAREECPSDPEFECSCCFYSLKSIKHQLKDVLSAPF</sequence>
<proteinExistence type="predicted"/>
<dbReference type="AlphaFoldDB" id="A0A7C8ZS42"/>
<dbReference type="PANTHER" id="PTHR34808:SF2">
    <property type="entry name" value="EXPRESSED PROTEIN"/>
    <property type="match status" value="1"/>
</dbReference>
<organism evidence="1">
    <name type="scientific">Opuntia streptacantha</name>
    <name type="common">Prickly pear cactus</name>
    <name type="synonym">Opuntia cardona</name>
    <dbReference type="NCBI Taxonomy" id="393608"/>
    <lineage>
        <taxon>Eukaryota</taxon>
        <taxon>Viridiplantae</taxon>
        <taxon>Streptophyta</taxon>
        <taxon>Embryophyta</taxon>
        <taxon>Tracheophyta</taxon>
        <taxon>Spermatophyta</taxon>
        <taxon>Magnoliopsida</taxon>
        <taxon>eudicotyledons</taxon>
        <taxon>Gunneridae</taxon>
        <taxon>Pentapetalae</taxon>
        <taxon>Caryophyllales</taxon>
        <taxon>Cactineae</taxon>
        <taxon>Cactaceae</taxon>
        <taxon>Opuntioideae</taxon>
        <taxon>Opuntia</taxon>
    </lineage>
</organism>
<accession>A0A7C8ZS42</accession>
<dbReference type="EMBL" id="GISG01157524">
    <property type="protein sequence ID" value="MBA4648873.1"/>
    <property type="molecule type" value="Transcribed_RNA"/>
</dbReference>
<reference evidence="1" key="2">
    <citation type="submission" date="2020-07" db="EMBL/GenBank/DDBJ databases">
        <authorList>
            <person name="Vera ALvarez R."/>
            <person name="Arias-Moreno D.M."/>
            <person name="Jimenez-Jacinto V."/>
            <person name="Jimenez-Bremont J.F."/>
            <person name="Swaminathan K."/>
            <person name="Moose S.P."/>
            <person name="Guerrero-Gonzalez M.L."/>
            <person name="Marino-Ramirez L."/>
            <person name="Landsman D."/>
            <person name="Rodriguez-Kessler M."/>
            <person name="Delgado-Sanchez P."/>
        </authorList>
    </citation>
    <scope>NUCLEOTIDE SEQUENCE</scope>
    <source>
        <tissue evidence="1">Cladode</tissue>
    </source>
</reference>
<protein>
    <submittedName>
        <fullName evidence="1">Uncharacterized protein</fullName>
    </submittedName>
</protein>
<dbReference type="PANTHER" id="PTHR34808">
    <property type="entry name" value="EXPRESSED PROTEIN"/>
    <property type="match status" value="1"/>
</dbReference>
<reference evidence="1" key="1">
    <citation type="journal article" date="2013" name="J. Plant Res.">
        <title>Effect of fungi and light on seed germination of three Opuntia species from semiarid lands of central Mexico.</title>
        <authorList>
            <person name="Delgado-Sanchez P."/>
            <person name="Jimenez-Bremont J.F."/>
            <person name="Guerrero-Gonzalez Mde L."/>
            <person name="Flores J."/>
        </authorList>
    </citation>
    <scope>NUCLEOTIDE SEQUENCE</scope>
    <source>
        <tissue evidence="1">Cladode</tissue>
    </source>
</reference>